<dbReference type="SUPFAM" id="SSF141868">
    <property type="entry name" value="EAL domain-like"/>
    <property type="match status" value="1"/>
</dbReference>
<protein>
    <recommendedName>
        <fullName evidence="8">Diguanylate cyclase</fullName>
    </recommendedName>
</protein>
<dbReference type="OrthoDB" id="9804951at2"/>
<keyword evidence="1" id="KW-0812">Transmembrane</keyword>
<dbReference type="CDD" id="cd01949">
    <property type="entry name" value="GGDEF"/>
    <property type="match status" value="1"/>
</dbReference>
<keyword evidence="7" id="KW-1185">Reference proteome</keyword>
<evidence type="ECO:0000256" key="1">
    <source>
        <dbReference type="SAM" id="Phobius"/>
    </source>
</evidence>
<dbReference type="InterPro" id="IPR052155">
    <property type="entry name" value="Biofilm_reg_signaling"/>
</dbReference>
<dbReference type="PROSITE" id="PS50113">
    <property type="entry name" value="PAC"/>
    <property type="match status" value="2"/>
</dbReference>
<dbReference type="PANTHER" id="PTHR44757:SF2">
    <property type="entry name" value="BIOFILM ARCHITECTURE MAINTENANCE PROTEIN MBAA"/>
    <property type="match status" value="1"/>
</dbReference>
<dbReference type="PANTHER" id="PTHR44757">
    <property type="entry name" value="DIGUANYLATE CYCLASE DGCP"/>
    <property type="match status" value="1"/>
</dbReference>
<dbReference type="InterPro" id="IPR035965">
    <property type="entry name" value="PAS-like_dom_sf"/>
</dbReference>
<dbReference type="Gene3D" id="3.30.70.270">
    <property type="match status" value="1"/>
</dbReference>
<dbReference type="PROSITE" id="PS50112">
    <property type="entry name" value="PAS"/>
    <property type="match status" value="2"/>
</dbReference>
<dbReference type="NCBIfam" id="TIGR00254">
    <property type="entry name" value="GGDEF"/>
    <property type="match status" value="1"/>
</dbReference>
<dbReference type="InterPro" id="IPR035919">
    <property type="entry name" value="EAL_sf"/>
</dbReference>
<evidence type="ECO:0000259" key="5">
    <source>
        <dbReference type="PROSITE" id="PS50887"/>
    </source>
</evidence>
<dbReference type="AlphaFoldDB" id="W1N351"/>
<dbReference type="RefSeq" id="WP_021819986.1">
    <property type="nucleotide sequence ID" value="NZ_AVBC01000039.1"/>
</dbReference>
<dbReference type="SMART" id="SM00091">
    <property type="entry name" value="PAS"/>
    <property type="match status" value="2"/>
</dbReference>
<keyword evidence="1" id="KW-0472">Membrane</keyword>
<dbReference type="PROSITE" id="PS50887">
    <property type="entry name" value="GGDEF"/>
    <property type="match status" value="1"/>
</dbReference>
<reference evidence="6 7" key="1">
    <citation type="submission" date="2013-08" db="EMBL/GenBank/DDBJ databases">
        <title>draft genome of Halomonas huanghegensis, strain BJGMM-B45T.</title>
        <authorList>
            <person name="Miao C."/>
            <person name="Wan Y."/>
            <person name="Jin W."/>
        </authorList>
    </citation>
    <scope>NUCLEOTIDE SEQUENCE [LARGE SCALE GENOMIC DNA]</scope>
    <source>
        <strain evidence="6 7">BJGMM-B45</strain>
    </source>
</reference>
<dbReference type="Gene3D" id="3.30.450.20">
    <property type="entry name" value="PAS domain"/>
    <property type="match status" value="4"/>
</dbReference>
<dbReference type="PROSITE" id="PS50883">
    <property type="entry name" value="EAL"/>
    <property type="match status" value="1"/>
</dbReference>
<dbReference type="NCBIfam" id="TIGR00229">
    <property type="entry name" value="sensory_box"/>
    <property type="match status" value="2"/>
</dbReference>
<evidence type="ECO:0000259" key="3">
    <source>
        <dbReference type="PROSITE" id="PS50113"/>
    </source>
</evidence>
<organism evidence="6 7">
    <name type="scientific">Halomonas huangheensis</name>
    <dbReference type="NCBI Taxonomy" id="1178482"/>
    <lineage>
        <taxon>Bacteria</taxon>
        <taxon>Pseudomonadati</taxon>
        <taxon>Pseudomonadota</taxon>
        <taxon>Gammaproteobacteria</taxon>
        <taxon>Oceanospirillales</taxon>
        <taxon>Halomonadaceae</taxon>
        <taxon>Halomonas</taxon>
    </lineage>
</organism>
<dbReference type="Proteomes" id="UP000019113">
    <property type="component" value="Unassembled WGS sequence"/>
</dbReference>
<dbReference type="STRING" id="1178482.AR456_03605"/>
<dbReference type="CDD" id="cd12914">
    <property type="entry name" value="PDC1_DGC_like"/>
    <property type="match status" value="1"/>
</dbReference>
<feature type="domain" description="GGDEF" evidence="5">
    <location>
        <begin position="617"/>
        <end position="754"/>
    </location>
</feature>
<feature type="domain" description="PAC" evidence="3">
    <location>
        <begin position="413"/>
        <end position="464"/>
    </location>
</feature>
<dbReference type="InterPro" id="IPR001633">
    <property type="entry name" value="EAL_dom"/>
</dbReference>
<evidence type="ECO:0000313" key="6">
    <source>
        <dbReference type="EMBL" id="ERL49938.1"/>
    </source>
</evidence>
<keyword evidence="1" id="KW-1133">Transmembrane helix</keyword>
<dbReference type="InterPro" id="IPR000160">
    <property type="entry name" value="GGDEF_dom"/>
</dbReference>
<dbReference type="SUPFAM" id="SSF55785">
    <property type="entry name" value="PYP-like sensor domain (PAS domain)"/>
    <property type="match status" value="2"/>
</dbReference>
<feature type="transmembrane region" description="Helical" evidence="1">
    <location>
        <begin position="20"/>
        <end position="37"/>
    </location>
</feature>
<dbReference type="InterPro" id="IPR013656">
    <property type="entry name" value="PAS_4"/>
</dbReference>
<dbReference type="CDD" id="cd12915">
    <property type="entry name" value="PDC2_DGC_like"/>
    <property type="match status" value="1"/>
</dbReference>
<dbReference type="Pfam" id="PF08448">
    <property type="entry name" value="PAS_4"/>
    <property type="match status" value="1"/>
</dbReference>
<feature type="domain" description="PAS" evidence="2">
    <location>
        <begin position="340"/>
        <end position="410"/>
    </location>
</feature>
<dbReference type="Gene3D" id="3.20.20.450">
    <property type="entry name" value="EAL domain"/>
    <property type="match status" value="1"/>
</dbReference>
<dbReference type="KEGG" id="hhu:AR456_03605"/>
<dbReference type="Pfam" id="PF00563">
    <property type="entry name" value="EAL"/>
    <property type="match status" value="1"/>
</dbReference>
<feature type="transmembrane region" description="Helical" evidence="1">
    <location>
        <begin position="296"/>
        <end position="314"/>
    </location>
</feature>
<evidence type="ECO:0000313" key="7">
    <source>
        <dbReference type="Proteomes" id="UP000019113"/>
    </source>
</evidence>
<dbReference type="SMART" id="SM00086">
    <property type="entry name" value="PAC"/>
    <property type="match status" value="2"/>
</dbReference>
<dbReference type="InterPro" id="IPR000014">
    <property type="entry name" value="PAS"/>
</dbReference>
<dbReference type="InterPro" id="IPR001610">
    <property type="entry name" value="PAC"/>
</dbReference>
<dbReference type="SMART" id="SM00267">
    <property type="entry name" value="GGDEF"/>
    <property type="match status" value="1"/>
</dbReference>
<dbReference type="CDD" id="cd00130">
    <property type="entry name" value="PAS"/>
    <property type="match status" value="2"/>
</dbReference>
<dbReference type="SMART" id="SM00052">
    <property type="entry name" value="EAL"/>
    <property type="match status" value="1"/>
</dbReference>
<evidence type="ECO:0000259" key="4">
    <source>
        <dbReference type="PROSITE" id="PS50883"/>
    </source>
</evidence>
<feature type="domain" description="PAC" evidence="3">
    <location>
        <begin position="533"/>
        <end position="585"/>
    </location>
</feature>
<accession>W1N351</accession>
<dbReference type="CDD" id="cd01948">
    <property type="entry name" value="EAL"/>
    <property type="match status" value="1"/>
</dbReference>
<feature type="domain" description="EAL" evidence="4">
    <location>
        <begin position="763"/>
        <end position="1014"/>
    </location>
</feature>
<evidence type="ECO:0008006" key="8">
    <source>
        <dbReference type="Google" id="ProtNLM"/>
    </source>
</evidence>
<sequence length="1014" mass="113444">MPTGNNTTTSISRRYRQAVLLYGLSLLLLVVGLSWVIRAQYLAELQAAEQRLSAKSALMVELIESTFSTSSQSLLGLADMLDSTAGGPLPGHAALSELLNKRNSTLPYIDDLIITDLTGRIVARSAPRLGQPLSIHQFDIYRNLQRAEDGFVVSPVYWASSAEGYRILIARWLKDGSGQIRAAGLARLTPVMLSNLLGELDLVDGESIAIVDEKAQLVARLPESNFALGDVINGPDTALYVNEEAATTRFMEYSPIDGDLRLYVSMRAGNLPLWVVLGQGIHELVMGLVIRLWPLVFTGLLLALMGMILLRHLFAQWRIEQALRSEVVERQRAEQEAQSGEAHLQTLMNSMQDLILVLTVEGRFTYVHAGNESQLLAPPAEMIGMHYSDLLPEHICERVDATFRQVLQAGSPQRVDYRLEFDESPAWFSALLSPVLDSEGKIDAVLVVVRDVTEDRDQQVQLSIAATAFETHLGMMITDEHGVILKVNRTFTEITGYSEDEVRGRNPRMLSAGRHDGDFYRRLWEQVSRHGSWQGEIWNRRKNNQVYPQWLTISAVRDANDNLTHYVGTLSDITERKAAEREIHQLAFYDPLTGLPNRRLMLNRLEEALASGEQKEQYGAMLFLDVDNFKQINDSLGHHGGDDILQAAAERMESVLRDGDTLARLGGDEFVAVLRDCGRDPRAVVEVVQDIAQQMLGALGMPFVRHQQPLLLTASIGITLFHGRTSTDELLRQADMALFQAKSLGTNQVCFFDPELQARLQERTQLENDLGQALEERQLFLVYQCQVDEHGDTVGAEALLRWRHPERGLVSPAEFIPLAESRQLIHKIGLWVIESACEVLVKWAQQPALADLTLSVNVSPLQFQALAFVDQVREILSRTRAPAHRLKLEVTESLFVDDRDDICLMMEELKNLGVTFSLDDFGTGYSSLAYLKRLPLDQLKIDQSFVRDLLESSTSSAIVASTIALAHSLDLDVIAEGVEREDQRAWLLEHGCRRFQGYLFGTPATLDEGDLIQR</sequence>
<dbReference type="Pfam" id="PF00990">
    <property type="entry name" value="GGDEF"/>
    <property type="match status" value="1"/>
</dbReference>
<dbReference type="InterPro" id="IPR000700">
    <property type="entry name" value="PAS-assoc_C"/>
</dbReference>
<dbReference type="SUPFAM" id="SSF55073">
    <property type="entry name" value="Nucleotide cyclase"/>
    <property type="match status" value="1"/>
</dbReference>
<dbReference type="Pfam" id="PF13426">
    <property type="entry name" value="PAS_9"/>
    <property type="match status" value="1"/>
</dbReference>
<dbReference type="InterPro" id="IPR043128">
    <property type="entry name" value="Rev_trsase/Diguanyl_cyclase"/>
</dbReference>
<dbReference type="eggNOG" id="COG5001">
    <property type="taxonomic scope" value="Bacteria"/>
</dbReference>
<comment type="caution">
    <text evidence="6">The sequence shown here is derived from an EMBL/GenBank/DDBJ whole genome shotgun (WGS) entry which is preliminary data.</text>
</comment>
<dbReference type="PATRIC" id="fig|1178482.3.peg.3030"/>
<dbReference type="EMBL" id="AVBC01000039">
    <property type="protein sequence ID" value="ERL49938.1"/>
    <property type="molecule type" value="Genomic_DNA"/>
</dbReference>
<name>W1N351_9GAMM</name>
<dbReference type="InterPro" id="IPR029787">
    <property type="entry name" value="Nucleotide_cyclase"/>
</dbReference>
<evidence type="ECO:0000259" key="2">
    <source>
        <dbReference type="PROSITE" id="PS50112"/>
    </source>
</evidence>
<feature type="domain" description="PAS" evidence="2">
    <location>
        <begin position="475"/>
        <end position="506"/>
    </location>
</feature>
<proteinExistence type="predicted"/>
<gene>
    <name evidence="6" type="ORF">BJB45_02095</name>
</gene>